<evidence type="ECO:0000313" key="2">
    <source>
        <dbReference type="Proteomes" id="UP001341840"/>
    </source>
</evidence>
<dbReference type="EMBL" id="JASCZI010000013">
    <property type="protein sequence ID" value="MED6106641.1"/>
    <property type="molecule type" value="Genomic_DNA"/>
</dbReference>
<proteinExistence type="predicted"/>
<accession>A0ABU6Q4A6</accession>
<protein>
    <submittedName>
        <fullName evidence="1">Uncharacterized protein</fullName>
    </submittedName>
</protein>
<sequence length="157" mass="17892">MNLENWFKVSSSRHEFIFPAFVWWIWLDRNDDIFNVDEPWSVQKVFTIIRHLASEFQKLSSSSNLSSSAISTSWETPPSSIAKKNCDASILSSSNSAGFDCLIRDSSRQWIKGCFGSLPVFLSITRDNTNLTMKGYALVLKIKEVIQHNWVVVVSLI</sequence>
<evidence type="ECO:0000313" key="1">
    <source>
        <dbReference type="EMBL" id="MED6106641.1"/>
    </source>
</evidence>
<comment type="caution">
    <text evidence="1">The sequence shown here is derived from an EMBL/GenBank/DDBJ whole genome shotgun (WGS) entry which is preliminary data.</text>
</comment>
<gene>
    <name evidence="1" type="ORF">PIB30_006266</name>
</gene>
<keyword evidence="2" id="KW-1185">Reference proteome</keyword>
<dbReference type="Proteomes" id="UP001341840">
    <property type="component" value="Unassembled WGS sequence"/>
</dbReference>
<reference evidence="1 2" key="1">
    <citation type="journal article" date="2023" name="Plants (Basel)">
        <title>Bridging the Gap: Combining Genomics and Transcriptomics Approaches to Understand Stylosanthes scabra, an Orphan Legume from the Brazilian Caatinga.</title>
        <authorList>
            <person name="Ferreira-Neto J.R.C."/>
            <person name="da Silva M.D."/>
            <person name="Binneck E."/>
            <person name="de Melo N.F."/>
            <person name="da Silva R.H."/>
            <person name="de Melo A.L.T.M."/>
            <person name="Pandolfi V."/>
            <person name="Bustamante F.O."/>
            <person name="Brasileiro-Vidal A.C."/>
            <person name="Benko-Iseppon A.M."/>
        </authorList>
    </citation>
    <scope>NUCLEOTIDE SEQUENCE [LARGE SCALE GENOMIC DNA]</scope>
    <source>
        <tissue evidence="1">Leaves</tissue>
    </source>
</reference>
<name>A0ABU6Q4A6_9FABA</name>
<organism evidence="1 2">
    <name type="scientific">Stylosanthes scabra</name>
    <dbReference type="NCBI Taxonomy" id="79078"/>
    <lineage>
        <taxon>Eukaryota</taxon>
        <taxon>Viridiplantae</taxon>
        <taxon>Streptophyta</taxon>
        <taxon>Embryophyta</taxon>
        <taxon>Tracheophyta</taxon>
        <taxon>Spermatophyta</taxon>
        <taxon>Magnoliopsida</taxon>
        <taxon>eudicotyledons</taxon>
        <taxon>Gunneridae</taxon>
        <taxon>Pentapetalae</taxon>
        <taxon>rosids</taxon>
        <taxon>fabids</taxon>
        <taxon>Fabales</taxon>
        <taxon>Fabaceae</taxon>
        <taxon>Papilionoideae</taxon>
        <taxon>50 kb inversion clade</taxon>
        <taxon>dalbergioids sensu lato</taxon>
        <taxon>Dalbergieae</taxon>
        <taxon>Pterocarpus clade</taxon>
        <taxon>Stylosanthes</taxon>
    </lineage>
</organism>